<dbReference type="InterPro" id="IPR011979">
    <property type="entry name" value="Antitox_Xre"/>
</dbReference>
<dbReference type="EMBL" id="VUOL01000005">
    <property type="protein sequence ID" value="KAA2230378.1"/>
    <property type="molecule type" value="Genomic_DNA"/>
</dbReference>
<keyword evidence="4" id="KW-1185">Reference proteome</keyword>
<dbReference type="RefSeq" id="WP_083204894.1">
    <property type="nucleotide sequence ID" value="NZ_BMNU01000007.1"/>
</dbReference>
<dbReference type="Pfam" id="PF09722">
    <property type="entry name" value="Xre_MbcA_ParS_C"/>
    <property type="match status" value="1"/>
</dbReference>
<dbReference type="NCBIfam" id="TIGR02293">
    <property type="entry name" value="TAS_TIGR02293"/>
    <property type="match status" value="1"/>
</dbReference>
<evidence type="ECO:0000313" key="2">
    <source>
        <dbReference type="EMBL" id="KAA2230378.1"/>
    </source>
</evidence>
<reference evidence="3 4" key="1">
    <citation type="submission" date="2016-10" db="EMBL/GenBank/DDBJ databases">
        <authorList>
            <person name="Varghese N."/>
            <person name="Submissions S."/>
        </authorList>
    </citation>
    <scope>NUCLEOTIDE SEQUENCE [LARGE SCALE GENOMIC DNA]</scope>
    <source>
        <strain evidence="3 4">BS2771</strain>
    </source>
</reference>
<name>A0A5B2UV98_9PSED</name>
<dbReference type="OrthoDB" id="6944354at2"/>
<dbReference type="EMBL" id="LT629800">
    <property type="protein sequence ID" value="SDU95461.1"/>
    <property type="molecule type" value="Genomic_DNA"/>
</dbReference>
<gene>
    <name evidence="2" type="ORF">F1720_10265</name>
    <name evidence="3" type="ORF">SAMN04490181_2097</name>
</gene>
<organism evidence="2 5">
    <name type="scientific">Pseudomonas brenneri</name>
    <dbReference type="NCBI Taxonomy" id="129817"/>
    <lineage>
        <taxon>Bacteria</taxon>
        <taxon>Pseudomonadati</taxon>
        <taxon>Pseudomonadota</taxon>
        <taxon>Gammaproteobacteria</taxon>
        <taxon>Pseudomonadales</taxon>
        <taxon>Pseudomonadaceae</taxon>
        <taxon>Pseudomonas</taxon>
    </lineage>
</organism>
<evidence type="ECO:0000313" key="3">
    <source>
        <dbReference type="EMBL" id="SDU95461.1"/>
    </source>
</evidence>
<protein>
    <submittedName>
        <fullName evidence="2">DUF2384 domain-containing protein</fullName>
    </submittedName>
    <submittedName>
        <fullName evidence="3">Toxin-antitoxin system antitoxin component, TIGR02293 family</fullName>
    </submittedName>
</protein>
<evidence type="ECO:0000313" key="4">
    <source>
        <dbReference type="Proteomes" id="UP000199620"/>
    </source>
</evidence>
<evidence type="ECO:0000259" key="1">
    <source>
        <dbReference type="Pfam" id="PF09722"/>
    </source>
</evidence>
<sequence>MSAALQPKTPVDTVFGRMARLLDIKLASESDAVRIVVNGISTHSYKRVASKLKLSSSLVAPESTIRRRLSNNARFSEAESERVVRLTRVYAEAVELFGGDEGAALLWLNTPADYLPGQPAISPMQLSVMDSGARLIESHIRRTAHGIF</sequence>
<dbReference type="Proteomes" id="UP000199620">
    <property type="component" value="Chromosome I"/>
</dbReference>
<accession>A0A5B2UV98</accession>
<feature type="domain" description="Antitoxin Xre/MbcA/ParS-like toxin-binding" evidence="1">
    <location>
        <begin position="93"/>
        <end position="146"/>
    </location>
</feature>
<dbReference type="Proteomes" id="UP000325296">
    <property type="component" value="Unassembled WGS sequence"/>
</dbReference>
<dbReference type="InterPro" id="IPR024467">
    <property type="entry name" value="Xre/MbcA/ParS-like_toxin-bd"/>
</dbReference>
<proteinExistence type="predicted"/>
<reference evidence="2 5" key="2">
    <citation type="submission" date="2019-09" db="EMBL/GenBank/DDBJ databases">
        <title>Draft genome sequence of Pseudomonas brenneri CCUG 51514(T).</title>
        <authorList>
            <person name="Tunovic T."/>
            <person name="Pineiro-Iglesias B."/>
            <person name="Unosson C."/>
            <person name="Inganas E."/>
            <person name="Ohlen M."/>
            <person name="Cardew S."/>
            <person name="Jensie-Markopoulos S."/>
            <person name="Salva-Serra F."/>
            <person name="Jaen-Luchoro D."/>
            <person name="Svensson-Stadler L."/>
            <person name="Chun J."/>
            <person name="Moore E."/>
        </authorList>
    </citation>
    <scope>NUCLEOTIDE SEQUENCE [LARGE SCALE GENOMIC DNA]</scope>
    <source>
        <strain evidence="2 5">CCUG 51514</strain>
    </source>
</reference>
<dbReference type="AlphaFoldDB" id="A0A5B2UV98"/>
<evidence type="ECO:0000313" key="5">
    <source>
        <dbReference type="Proteomes" id="UP000325296"/>
    </source>
</evidence>